<evidence type="ECO:0000313" key="3">
    <source>
        <dbReference type="EMBL" id="GAA0211588.1"/>
    </source>
</evidence>
<reference evidence="3 4" key="1">
    <citation type="journal article" date="2019" name="Int. J. Syst. Evol. Microbiol.">
        <title>The Global Catalogue of Microorganisms (GCM) 10K type strain sequencing project: providing services to taxonomists for standard genome sequencing and annotation.</title>
        <authorList>
            <consortium name="The Broad Institute Genomics Platform"/>
            <consortium name="The Broad Institute Genome Sequencing Center for Infectious Disease"/>
            <person name="Wu L."/>
            <person name="Ma J."/>
        </authorList>
    </citation>
    <scope>NUCLEOTIDE SEQUENCE [LARGE SCALE GENOMIC DNA]</scope>
    <source>
        <strain evidence="3 4">JCM 3380</strain>
    </source>
</reference>
<accession>A0ABN0T3Q1</accession>
<evidence type="ECO:0000256" key="2">
    <source>
        <dbReference type="SAM" id="Phobius"/>
    </source>
</evidence>
<name>A0ABN0T3Q1_9PSEU</name>
<dbReference type="EMBL" id="BAAABU010000001">
    <property type="protein sequence ID" value="GAA0211588.1"/>
    <property type="molecule type" value="Genomic_DNA"/>
</dbReference>
<keyword evidence="2" id="KW-0472">Membrane</keyword>
<keyword evidence="4" id="KW-1185">Reference proteome</keyword>
<evidence type="ECO:0000256" key="1">
    <source>
        <dbReference type="SAM" id="MobiDB-lite"/>
    </source>
</evidence>
<protein>
    <submittedName>
        <fullName evidence="3">Uncharacterized protein</fullName>
    </submittedName>
</protein>
<feature type="compositionally biased region" description="Low complexity" evidence="1">
    <location>
        <begin position="12"/>
        <end position="34"/>
    </location>
</feature>
<proteinExistence type="predicted"/>
<comment type="caution">
    <text evidence="3">The sequence shown here is derived from an EMBL/GenBank/DDBJ whole genome shotgun (WGS) entry which is preliminary data.</text>
</comment>
<evidence type="ECO:0000313" key="4">
    <source>
        <dbReference type="Proteomes" id="UP001500416"/>
    </source>
</evidence>
<dbReference type="Proteomes" id="UP001500416">
    <property type="component" value="Unassembled WGS sequence"/>
</dbReference>
<feature type="transmembrane region" description="Helical" evidence="2">
    <location>
        <begin position="166"/>
        <end position="184"/>
    </location>
</feature>
<sequence>MARRRVTPVGGRIQPARRPQVARRPQPPRGAAEPKIVEARTRPAAPHGFERVHNSTSGSWSFQAGGVWGPVNVGTTTNVTERSAAAPASPPSPSTTKPQEPAQLEPRSGIAALVHFVAIAVVFAAFARIFHFIDMQGWDWLQVIITATALRLVFSASKKAIWGRPETIWTLVTLVAAIAGFLLGGKSFAGGDLIDYIANWMLWNF</sequence>
<dbReference type="RefSeq" id="WP_343932081.1">
    <property type="nucleotide sequence ID" value="NZ_BAAABU010000001.1"/>
</dbReference>
<gene>
    <name evidence="3" type="ORF">GCM10010492_06760</name>
</gene>
<organism evidence="3 4">
    <name type="scientific">Saccharothrix mutabilis subsp. mutabilis</name>
    <dbReference type="NCBI Taxonomy" id="66855"/>
    <lineage>
        <taxon>Bacteria</taxon>
        <taxon>Bacillati</taxon>
        <taxon>Actinomycetota</taxon>
        <taxon>Actinomycetes</taxon>
        <taxon>Pseudonocardiales</taxon>
        <taxon>Pseudonocardiaceae</taxon>
        <taxon>Saccharothrix</taxon>
    </lineage>
</organism>
<keyword evidence="2" id="KW-1133">Transmembrane helix</keyword>
<feature type="region of interest" description="Disordered" evidence="1">
    <location>
        <begin position="1"/>
        <end position="58"/>
    </location>
</feature>
<feature type="region of interest" description="Disordered" evidence="1">
    <location>
        <begin position="81"/>
        <end position="104"/>
    </location>
</feature>
<feature type="transmembrane region" description="Helical" evidence="2">
    <location>
        <begin position="110"/>
        <end position="131"/>
    </location>
</feature>
<keyword evidence="2" id="KW-0812">Transmembrane</keyword>
<feature type="transmembrane region" description="Helical" evidence="2">
    <location>
        <begin position="137"/>
        <end position="154"/>
    </location>
</feature>